<proteinExistence type="predicted"/>
<dbReference type="GO" id="GO:0006004">
    <property type="term" value="P:fucose metabolic process"/>
    <property type="evidence" value="ECO:0007669"/>
    <property type="project" value="UniProtKB-KW"/>
</dbReference>
<keyword evidence="2" id="KW-0294">Fucose metabolism</keyword>
<dbReference type="AlphaFoldDB" id="A0A7S0JIC6"/>
<evidence type="ECO:0000256" key="2">
    <source>
        <dbReference type="ARBA" id="ARBA00023253"/>
    </source>
</evidence>
<feature type="region of interest" description="Disordered" evidence="4">
    <location>
        <begin position="404"/>
        <end position="428"/>
    </location>
</feature>
<reference evidence="5" key="1">
    <citation type="submission" date="2021-01" db="EMBL/GenBank/DDBJ databases">
        <authorList>
            <person name="Corre E."/>
            <person name="Pelletier E."/>
            <person name="Niang G."/>
            <person name="Scheremetjew M."/>
            <person name="Finn R."/>
            <person name="Kale V."/>
            <person name="Holt S."/>
            <person name="Cochrane G."/>
            <person name="Meng A."/>
            <person name="Brown T."/>
            <person name="Cohen L."/>
        </authorList>
    </citation>
    <scope>NUCLEOTIDE SEQUENCE</scope>
    <source>
        <strain evidence="5">RCC1130</strain>
    </source>
</reference>
<evidence type="ECO:0000256" key="3">
    <source>
        <dbReference type="ARBA" id="ARBA00023277"/>
    </source>
</evidence>
<sequence length="428" mass="47395">MQASGQCVLEWHPYVKDQTMGLNHQLASLSCALAEAHGLGRTLRLPDRICLFSLHTERWPGSSGVGERCVPFDYFFDVPLLSRLVPIQLRPAKSFSRQLHFTDDAAMRIVDNKWSTRRVRMEYPCDGRFPLVRRRVNGFWFSQCTSRVADTAGLMRAVHLKLGSQEHAPLPLNVLLRSGLFYAPRIKAAATAIRARIGAEYISVHVRRSDKLTACSPEDCKKRDMSTRPDGIRRTLRLWFPVGSHVYIGSTERPDFFASLRDSYTLHFAEDFAQELVNITNNYALYAVETLVFFGSSASIETLGYATGWFVDACFPAAQLRTGGTTRPGTKRQVGSGASNQSIVVECRDQSSLLVNGVLYGPACVDNPPCGKQMFLVPPPSDCVRKLPTSVRLRSADRGVSRCSAMASGHAGRPGARARHRGATLVST</sequence>
<organism evidence="5">
    <name type="scientific">Calcidiscus leptoporus</name>
    <dbReference type="NCBI Taxonomy" id="127549"/>
    <lineage>
        <taxon>Eukaryota</taxon>
        <taxon>Haptista</taxon>
        <taxon>Haptophyta</taxon>
        <taxon>Prymnesiophyceae</taxon>
        <taxon>Coccolithales</taxon>
        <taxon>Calcidiscaceae</taxon>
        <taxon>Calcidiscus</taxon>
    </lineage>
</organism>
<evidence type="ECO:0008006" key="6">
    <source>
        <dbReference type="Google" id="ProtNLM"/>
    </source>
</evidence>
<name>A0A7S0JIC6_9EUKA</name>
<gene>
    <name evidence="5" type="ORF">CLEP1334_LOCUS27548</name>
</gene>
<evidence type="ECO:0000256" key="1">
    <source>
        <dbReference type="ARBA" id="ARBA00022679"/>
    </source>
</evidence>
<dbReference type="PANTHER" id="PTHR31469">
    <property type="entry name" value="OS07G0633600 PROTEIN"/>
    <property type="match status" value="1"/>
</dbReference>
<dbReference type="Pfam" id="PF10250">
    <property type="entry name" value="O-FucT"/>
    <property type="match status" value="1"/>
</dbReference>
<protein>
    <recommendedName>
        <fullName evidence="6">O-fucosyltransferase family protein</fullName>
    </recommendedName>
</protein>
<evidence type="ECO:0000256" key="4">
    <source>
        <dbReference type="SAM" id="MobiDB-lite"/>
    </source>
</evidence>
<evidence type="ECO:0000313" key="5">
    <source>
        <dbReference type="EMBL" id="CAD8552257.1"/>
    </source>
</evidence>
<dbReference type="GO" id="GO:0016740">
    <property type="term" value="F:transferase activity"/>
    <property type="evidence" value="ECO:0007669"/>
    <property type="project" value="UniProtKB-KW"/>
</dbReference>
<keyword evidence="3" id="KW-0119">Carbohydrate metabolism</keyword>
<dbReference type="PANTHER" id="PTHR31469:SF8">
    <property type="entry name" value="OS07G0641000 PROTEIN"/>
    <property type="match status" value="1"/>
</dbReference>
<dbReference type="EMBL" id="HBER01055197">
    <property type="protein sequence ID" value="CAD8552257.1"/>
    <property type="molecule type" value="Transcribed_RNA"/>
</dbReference>
<dbReference type="InterPro" id="IPR019378">
    <property type="entry name" value="GDP-Fuc_O-FucTrfase"/>
</dbReference>
<accession>A0A7S0JIC6</accession>
<keyword evidence="1" id="KW-0808">Transferase</keyword>